<feature type="transmembrane region" description="Helical" evidence="1">
    <location>
        <begin position="227"/>
        <end position="250"/>
    </location>
</feature>
<dbReference type="EMBL" id="CP001001">
    <property type="protein sequence ID" value="ACB22403.1"/>
    <property type="molecule type" value="Genomic_DNA"/>
</dbReference>
<feature type="transmembrane region" description="Helical" evidence="1">
    <location>
        <begin position="262"/>
        <end position="284"/>
    </location>
</feature>
<evidence type="ECO:0000256" key="1">
    <source>
        <dbReference type="SAM" id="Phobius"/>
    </source>
</evidence>
<dbReference type="KEGG" id="mrd:Mrad2831_0384"/>
<dbReference type="Proteomes" id="UP000006589">
    <property type="component" value="Chromosome"/>
</dbReference>
<keyword evidence="1" id="KW-0472">Membrane</keyword>
<feature type="transmembrane region" description="Helical" evidence="1">
    <location>
        <begin position="21"/>
        <end position="44"/>
    </location>
</feature>
<proteinExistence type="predicted"/>
<evidence type="ECO:0000313" key="2">
    <source>
        <dbReference type="EMBL" id="ACB22403.1"/>
    </source>
</evidence>
<feature type="transmembrane region" description="Helical" evidence="1">
    <location>
        <begin position="92"/>
        <end position="123"/>
    </location>
</feature>
<name>B1LT97_METRJ</name>
<keyword evidence="1" id="KW-0812">Transmembrane</keyword>
<dbReference type="AlphaFoldDB" id="B1LT97"/>
<feature type="transmembrane region" description="Helical" evidence="1">
    <location>
        <begin position="191"/>
        <end position="215"/>
    </location>
</feature>
<feature type="transmembrane region" description="Helical" evidence="1">
    <location>
        <begin position="154"/>
        <end position="171"/>
    </location>
</feature>
<dbReference type="OrthoDB" id="7988186at2"/>
<dbReference type="GeneID" id="6136226"/>
<dbReference type="HOGENOM" id="CLU_930034_0_0_5"/>
<keyword evidence="1" id="KW-1133">Transmembrane helix</keyword>
<dbReference type="RefSeq" id="WP_012317399.1">
    <property type="nucleotide sequence ID" value="NC_010505.1"/>
</dbReference>
<evidence type="ECO:0000313" key="3">
    <source>
        <dbReference type="Proteomes" id="UP000006589"/>
    </source>
</evidence>
<dbReference type="PATRIC" id="fig|426355.14.peg.407"/>
<sequence length="299" mass="31648">MKAQTSSQSGFVAVTGRELASLFAMPAASWAMLVFACGTALSAALQRLLLEHDPGTQRLIELDLGEMFATVAVVALVLSSRKTRSALQPIDLAFLCVCALPWLLPEAHAVYAGMTIVALWLIARRAHDRLLVEVGQVWLALSLCELWSKLAFKLFYPLIAPAEVAFMAWVGRSAIPGLYASGLYLSGRPGWSIVMLEGCSAFHNLSLAALIWLCVLRIAGRRATRGAAAALAASAALVVAINVARILAMLPSQEAYSFWHDGIGSVIVALAAATASVLPIVVVVERAVGSEPCSAPPKA</sequence>
<evidence type="ECO:0008006" key="4">
    <source>
        <dbReference type="Google" id="ProtNLM"/>
    </source>
</evidence>
<gene>
    <name evidence="2" type="ordered locus">Mrad2831_0384</name>
</gene>
<accession>B1LT97</accession>
<protein>
    <recommendedName>
        <fullName evidence="4">Exosortase/archaeosortase family protein</fullName>
    </recommendedName>
</protein>
<organism evidence="2 3">
    <name type="scientific">Methylobacterium radiotolerans (strain ATCC 27329 / DSM 1819 / JCM 2831 / NBRC 15690 / NCIMB 10815 / 0-1)</name>
    <dbReference type="NCBI Taxonomy" id="426355"/>
    <lineage>
        <taxon>Bacteria</taxon>
        <taxon>Pseudomonadati</taxon>
        <taxon>Pseudomonadota</taxon>
        <taxon>Alphaproteobacteria</taxon>
        <taxon>Hyphomicrobiales</taxon>
        <taxon>Methylobacteriaceae</taxon>
        <taxon>Methylobacterium</taxon>
    </lineage>
</organism>
<reference evidence="2 3" key="1">
    <citation type="submission" date="2008-03" db="EMBL/GenBank/DDBJ databases">
        <title>Complete sequence of chromosome of Methylobacterium radiotolerans JCM 2831.</title>
        <authorList>
            <consortium name="US DOE Joint Genome Institute"/>
            <person name="Copeland A."/>
            <person name="Lucas S."/>
            <person name="Lapidus A."/>
            <person name="Glavina del Rio T."/>
            <person name="Dalin E."/>
            <person name="Tice H."/>
            <person name="Bruce D."/>
            <person name="Goodwin L."/>
            <person name="Pitluck S."/>
            <person name="Kiss H."/>
            <person name="Brettin T."/>
            <person name="Detter J.C."/>
            <person name="Han C."/>
            <person name="Kuske C.R."/>
            <person name="Schmutz J."/>
            <person name="Larimer F."/>
            <person name="Land M."/>
            <person name="Hauser L."/>
            <person name="Kyrpides N."/>
            <person name="Mikhailova N."/>
            <person name="Marx C.J."/>
            <person name="Richardson P."/>
        </authorList>
    </citation>
    <scope>NUCLEOTIDE SEQUENCE [LARGE SCALE GENOMIC DNA]</scope>
    <source>
        <strain evidence="3">ATCC 27329 / DSM 1819 / JCM 2831 / NBRC 15690 / NCIMB 10815 / 0-1</strain>
    </source>
</reference>